<evidence type="ECO:0000256" key="4">
    <source>
        <dbReference type="ARBA" id="ARBA00023136"/>
    </source>
</evidence>
<evidence type="ECO:0000313" key="8">
    <source>
        <dbReference type="Proteomes" id="UP001589836"/>
    </source>
</evidence>
<evidence type="ECO:0000256" key="5">
    <source>
        <dbReference type="SAM" id="Phobius"/>
    </source>
</evidence>
<evidence type="ECO:0000256" key="2">
    <source>
        <dbReference type="ARBA" id="ARBA00022692"/>
    </source>
</evidence>
<dbReference type="Pfam" id="PF06803">
    <property type="entry name" value="DUF1232"/>
    <property type="match status" value="1"/>
</dbReference>
<accession>A0ABV6LN73</accession>
<evidence type="ECO:0000256" key="1">
    <source>
        <dbReference type="ARBA" id="ARBA00004127"/>
    </source>
</evidence>
<evidence type="ECO:0000313" key="7">
    <source>
        <dbReference type="EMBL" id="MFC0523772.1"/>
    </source>
</evidence>
<evidence type="ECO:0000256" key="3">
    <source>
        <dbReference type="ARBA" id="ARBA00022989"/>
    </source>
</evidence>
<gene>
    <name evidence="7" type="ORF">ACFFGV_09360</name>
</gene>
<keyword evidence="2 5" id="KW-0812">Transmembrane</keyword>
<sequence length="91" mass="10645">MFKLWKRIKFVFQLQKSIPFLISFFRSKEVAGSKKGLSILFLVAYILLPTDLIPDFFGLIGFVDDLTIFTFVFQQIVKMAPDSLKEKYELE</sequence>
<keyword evidence="4 5" id="KW-0472">Membrane</keyword>
<dbReference type="Proteomes" id="UP001589836">
    <property type="component" value="Unassembled WGS sequence"/>
</dbReference>
<evidence type="ECO:0000259" key="6">
    <source>
        <dbReference type="Pfam" id="PF06803"/>
    </source>
</evidence>
<dbReference type="InterPro" id="IPR016941">
    <property type="entry name" value="UCP029962"/>
</dbReference>
<feature type="transmembrane region" description="Helical" evidence="5">
    <location>
        <begin position="36"/>
        <end position="53"/>
    </location>
</feature>
<comment type="subcellular location">
    <subcellularLocation>
        <location evidence="1">Endomembrane system</location>
        <topology evidence="1">Multi-pass membrane protein</topology>
    </subcellularLocation>
</comment>
<feature type="domain" description="DUF1232" evidence="6">
    <location>
        <begin position="38"/>
        <end position="71"/>
    </location>
</feature>
<keyword evidence="8" id="KW-1185">Reference proteome</keyword>
<organism evidence="7 8">
    <name type="scientific">Pontibacillus salicampi</name>
    <dbReference type="NCBI Taxonomy" id="1449801"/>
    <lineage>
        <taxon>Bacteria</taxon>
        <taxon>Bacillati</taxon>
        <taxon>Bacillota</taxon>
        <taxon>Bacilli</taxon>
        <taxon>Bacillales</taxon>
        <taxon>Bacillaceae</taxon>
        <taxon>Pontibacillus</taxon>
    </lineage>
</organism>
<protein>
    <submittedName>
        <fullName evidence="7">YkvA family protein</fullName>
    </submittedName>
</protein>
<reference evidence="7 8" key="1">
    <citation type="submission" date="2024-09" db="EMBL/GenBank/DDBJ databases">
        <authorList>
            <person name="Sun Q."/>
            <person name="Mori K."/>
        </authorList>
    </citation>
    <scope>NUCLEOTIDE SEQUENCE [LARGE SCALE GENOMIC DNA]</scope>
    <source>
        <strain evidence="7 8">NCAIM B.02529</strain>
    </source>
</reference>
<dbReference type="PIRSF" id="PIRSF029962">
    <property type="entry name" value="UCP029962"/>
    <property type="match status" value="1"/>
</dbReference>
<dbReference type="EMBL" id="JBHLTP010000007">
    <property type="protein sequence ID" value="MFC0523772.1"/>
    <property type="molecule type" value="Genomic_DNA"/>
</dbReference>
<proteinExistence type="predicted"/>
<dbReference type="RefSeq" id="WP_377347021.1">
    <property type="nucleotide sequence ID" value="NZ_JBHLTP010000007.1"/>
</dbReference>
<name>A0ABV6LN73_9BACI</name>
<comment type="caution">
    <text evidence="7">The sequence shown here is derived from an EMBL/GenBank/DDBJ whole genome shotgun (WGS) entry which is preliminary data.</text>
</comment>
<dbReference type="InterPro" id="IPR010652">
    <property type="entry name" value="DUF1232"/>
</dbReference>
<keyword evidence="3 5" id="KW-1133">Transmembrane helix</keyword>